<accession>A0ABU0JTG7</accession>
<dbReference type="EMBL" id="JAUSWN010000018">
    <property type="protein sequence ID" value="MDQ0480388.1"/>
    <property type="molecule type" value="Genomic_DNA"/>
</dbReference>
<feature type="transmembrane region" description="Helical" evidence="7">
    <location>
        <begin position="257"/>
        <end position="277"/>
    </location>
</feature>
<evidence type="ECO:0000256" key="3">
    <source>
        <dbReference type="ARBA" id="ARBA00022692"/>
    </source>
</evidence>
<comment type="subcellular location">
    <subcellularLocation>
        <location evidence="1">Cell membrane</location>
        <topology evidence="1">Multi-pass membrane protein</topology>
    </subcellularLocation>
</comment>
<feature type="domain" description="ABC3 transporter permease C-terminal" evidence="8">
    <location>
        <begin position="259"/>
        <end position="383"/>
    </location>
</feature>
<sequence>MNNYGELTFRYLKQNKKRTILTIVGIILAISLFSGIGTFMFSVQDSLIEKRKQDAGNWEFSFNNLNNEQVSKLANNFEIKNYSISKEEKNITVKNNENVEIDFSNDDKTSFNEFFKVKSLEGRIPNKPKEIIISKNVKRVLKKEIGDNIELGKDGQFELYKIVGFDKELVAGNSIKVRSYCDFSKLEEGEKYDVVVNLKAKKDKVDIAEKIAKKLNVKVNPSQQEVKKIPCMISNNWLLSLEGQGVNQLLNTSLTKMLIIIVCIIVVCTVAVIYNSFNISVAERINQFGILRSIGATPRKIRKLVLQEACFMGLISIPLGIIAGYLGIYITIYILSKSKFSIFDNLINVGLYPEVILISSALGIITILLSVIGPARTASKISPIDAIRNSGNIKKEKYKKRRTFLIKAIFRVEGDVAYKNIRRNNKRFIITLFSLIISLVMFDVFTASSKQIRMAYEQTLQTMDFDAGITCMNHRKSIDPKFIEELKGRKEIKDVFTPINYQESLAIESKFINQDLFTKVKLDKADEVNINNNKYVNISQINYCSYDKSSLEEAKKYLIEGSVDEEKLNNGGVLIIDTNKLQSKENNKVVIRTLNCKVGDEIKIPKMKNMFRGDDSNKNISLSIGTTEMDKRAKKAIKENDFIKVKVVGILSKDMFNGISTRPQVSMVFGDKNFKDNFGQEQNKTVALRYKDENSREKIQEYLTKRCEEQELNCMDVYLISKQVESVQTQVAVFIFGFITIITFIGIVNIINTITIGLLLRKSEFATLMSIGMTKKQLAKMVMLEGILHGIIVSIIGTAISYGLFKIMMKAQSQYIEVSTNTPIGVFVIGALGCVLITLIASLIPLKKLKKMSIVENIRARE</sequence>
<evidence type="ECO:0000259" key="9">
    <source>
        <dbReference type="Pfam" id="PF12704"/>
    </source>
</evidence>
<feature type="transmembrane region" description="Helical" evidence="7">
    <location>
        <begin position="824"/>
        <end position="844"/>
    </location>
</feature>
<dbReference type="InterPro" id="IPR003838">
    <property type="entry name" value="ABC3_permease_C"/>
</dbReference>
<dbReference type="InterPro" id="IPR050250">
    <property type="entry name" value="Macrolide_Exporter_MacB"/>
</dbReference>
<feature type="transmembrane region" description="Helical" evidence="7">
    <location>
        <begin position="428"/>
        <end position="447"/>
    </location>
</feature>
<protein>
    <submittedName>
        <fullName evidence="10">ABC transport system permease protein</fullName>
    </submittedName>
</protein>
<dbReference type="PANTHER" id="PTHR30572">
    <property type="entry name" value="MEMBRANE COMPONENT OF TRANSPORTER-RELATED"/>
    <property type="match status" value="1"/>
</dbReference>
<comment type="similarity">
    <text evidence="6">Belongs to the ABC-4 integral membrane protein family.</text>
</comment>
<comment type="caution">
    <text evidence="10">The sequence shown here is derived from an EMBL/GenBank/DDBJ whole genome shotgun (WGS) entry which is preliminary data.</text>
</comment>
<evidence type="ECO:0000313" key="11">
    <source>
        <dbReference type="Proteomes" id="UP001224418"/>
    </source>
</evidence>
<feature type="transmembrane region" description="Helical" evidence="7">
    <location>
        <begin position="781"/>
        <end position="804"/>
    </location>
</feature>
<keyword evidence="4 7" id="KW-1133">Transmembrane helix</keyword>
<evidence type="ECO:0000256" key="1">
    <source>
        <dbReference type="ARBA" id="ARBA00004651"/>
    </source>
</evidence>
<feature type="domain" description="MacB-like periplasmic core" evidence="9">
    <location>
        <begin position="19"/>
        <end position="212"/>
    </location>
</feature>
<feature type="transmembrane region" description="Helical" evidence="7">
    <location>
        <begin position="309"/>
        <end position="335"/>
    </location>
</feature>
<evidence type="ECO:0000256" key="4">
    <source>
        <dbReference type="ARBA" id="ARBA00022989"/>
    </source>
</evidence>
<dbReference type="Pfam" id="PF02687">
    <property type="entry name" value="FtsX"/>
    <property type="match status" value="2"/>
</dbReference>
<keyword evidence="2" id="KW-1003">Cell membrane</keyword>
<proteinExistence type="inferred from homology"/>
<dbReference type="RefSeq" id="WP_307356352.1">
    <property type="nucleotide sequence ID" value="NZ_BAAACJ010000031.1"/>
</dbReference>
<keyword evidence="3 7" id="KW-0812">Transmembrane</keyword>
<feature type="transmembrane region" description="Helical" evidence="7">
    <location>
        <begin position="731"/>
        <end position="760"/>
    </location>
</feature>
<name>A0ABU0JTG7_HATLI</name>
<dbReference type="PANTHER" id="PTHR30572:SF4">
    <property type="entry name" value="ABC TRANSPORTER PERMEASE YTRF"/>
    <property type="match status" value="1"/>
</dbReference>
<evidence type="ECO:0000256" key="6">
    <source>
        <dbReference type="ARBA" id="ARBA00038076"/>
    </source>
</evidence>
<evidence type="ECO:0000313" key="10">
    <source>
        <dbReference type="EMBL" id="MDQ0480388.1"/>
    </source>
</evidence>
<evidence type="ECO:0000256" key="7">
    <source>
        <dbReference type="SAM" id="Phobius"/>
    </source>
</evidence>
<dbReference type="Pfam" id="PF12704">
    <property type="entry name" value="MacB_PCD"/>
    <property type="match status" value="1"/>
</dbReference>
<feature type="domain" description="ABC3 transporter permease C-terminal" evidence="8">
    <location>
        <begin position="737"/>
        <end position="854"/>
    </location>
</feature>
<dbReference type="InterPro" id="IPR025857">
    <property type="entry name" value="MacB_PCD"/>
</dbReference>
<evidence type="ECO:0000256" key="5">
    <source>
        <dbReference type="ARBA" id="ARBA00023136"/>
    </source>
</evidence>
<dbReference type="Proteomes" id="UP001224418">
    <property type="component" value="Unassembled WGS sequence"/>
</dbReference>
<evidence type="ECO:0000259" key="8">
    <source>
        <dbReference type="Pfam" id="PF02687"/>
    </source>
</evidence>
<feature type="transmembrane region" description="Helical" evidence="7">
    <location>
        <begin position="355"/>
        <end position="373"/>
    </location>
</feature>
<keyword evidence="11" id="KW-1185">Reference proteome</keyword>
<keyword evidence="5 7" id="KW-0472">Membrane</keyword>
<organism evidence="10 11">
    <name type="scientific">Hathewaya limosa</name>
    <name type="common">Clostridium limosum</name>
    <dbReference type="NCBI Taxonomy" id="1536"/>
    <lineage>
        <taxon>Bacteria</taxon>
        <taxon>Bacillati</taxon>
        <taxon>Bacillota</taxon>
        <taxon>Clostridia</taxon>
        <taxon>Eubacteriales</taxon>
        <taxon>Clostridiaceae</taxon>
        <taxon>Hathewaya</taxon>
    </lineage>
</organism>
<evidence type="ECO:0000256" key="2">
    <source>
        <dbReference type="ARBA" id="ARBA00022475"/>
    </source>
</evidence>
<reference evidence="10 11" key="1">
    <citation type="submission" date="2023-07" db="EMBL/GenBank/DDBJ databases">
        <title>Genomic Encyclopedia of Type Strains, Phase IV (KMG-IV): sequencing the most valuable type-strain genomes for metagenomic binning, comparative biology and taxonomic classification.</title>
        <authorList>
            <person name="Goeker M."/>
        </authorList>
    </citation>
    <scope>NUCLEOTIDE SEQUENCE [LARGE SCALE GENOMIC DNA]</scope>
    <source>
        <strain evidence="10 11">DSM 1400</strain>
    </source>
</reference>
<feature type="transmembrane region" description="Helical" evidence="7">
    <location>
        <begin position="20"/>
        <end position="43"/>
    </location>
</feature>
<gene>
    <name evidence="10" type="ORF">QOZ93_002136</name>
</gene>